<reference evidence="2 3" key="1">
    <citation type="submission" date="2016-10" db="EMBL/GenBank/DDBJ databases">
        <authorList>
            <person name="de Groot N.N."/>
        </authorList>
    </citation>
    <scope>NUCLEOTIDE SEQUENCE [LARGE SCALE GENOMIC DNA]</scope>
    <source>
        <strain evidence="2 3">DSM 28010</strain>
    </source>
</reference>
<keyword evidence="1" id="KW-0812">Transmembrane</keyword>
<dbReference type="Proteomes" id="UP000199340">
    <property type="component" value="Unassembled WGS sequence"/>
</dbReference>
<gene>
    <name evidence="2" type="ORF">SAMN05421850_110107</name>
</gene>
<protein>
    <recommendedName>
        <fullName evidence="4">PEP-CTERM protein-sorting domain-containing protein</fullName>
    </recommendedName>
</protein>
<evidence type="ECO:0008006" key="4">
    <source>
        <dbReference type="Google" id="ProtNLM"/>
    </source>
</evidence>
<dbReference type="AlphaFoldDB" id="A0A1G8S368"/>
<accession>A0A1G8S368</accession>
<evidence type="ECO:0000313" key="2">
    <source>
        <dbReference type="EMBL" id="SDJ23668.1"/>
    </source>
</evidence>
<dbReference type="STRING" id="490829.SAMN05421850_110107"/>
<keyword evidence="1" id="KW-1133">Transmembrane helix</keyword>
<keyword evidence="1" id="KW-0472">Membrane</keyword>
<feature type="transmembrane region" description="Helical" evidence="1">
    <location>
        <begin position="28"/>
        <end position="50"/>
    </location>
</feature>
<evidence type="ECO:0000256" key="1">
    <source>
        <dbReference type="SAM" id="Phobius"/>
    </source>
</evidence>
<organism evidence="2 3">
    <name type="scientific">Lutimaribacter saemankumensis</name>
    <dbReference type="NCBI Taxonomy" id="490829"/>
    <lineage>
        <taxon>Bacteria</taxon>
        <taxon>Pseudomonadati</taxon>
        <taxon>Pseudomonadota</taxon>
        <taxon>Alphaproteobacteria</taxon>
        <taxon>Rhodobacterales</taxon>
        <taxon>Roseobacteraceae</taxon>
        <taxon>Lutimaribacter</taxon>
    </lineage>
</organism>
<proteinExistence type="predicted"/>
<dbReference type="RefSeq" id="WP_090030036.1">
    <property type="nucleotide sequence ID" value="NZ_FNEB01000010.1"/>
</dbReference>
<name>A0A1G8S368_9RHOB</name>
<evidence type="ECO:0000313" key="3">
    <source>
        <dbReference type="Proteomes" id="UP000199340"/>
    </source>
</evidence>
<sequence>MIVLSGALIGAAFGAFLAKRRKGKALDIAQYAAAYAILFMIVGVFLTLFVHRASL</sequence>
<keyword evidence="3" id="KW-1185">Reference proteome</keyword>
<dbReference type="EMBL" id="FNEB01000010">
    <property type="protein sequence ID" value="SDJ23668.1"/>
    <property type="molecule type" value="Genomic_DNA"/>
</dbReference>